<evidence type="ECO:0000313" key="1">
    <source>
        <dbReference type="EMBL" id="HIT97764.1"/>
    </source>
</evidence>
<proteinExistence type="predicted"/>
<dbReference type="EMBL" id="DVLY01000065">
    <property type="protein sequence ID" value="HIT97764.1"/>
    <property type="molecule type" value="Genomic_DNA"/>
</dbReference>
<dbReference type="AlphaFoldDB" id="A0A9D1HA18"/>
<reference evidence="1" key="2">
    <citation type="journal article" date="2021" name="PeerJ">
        <title>Extensive microbial diversity within the chicken gut microbiome revealed by metagenomics and culture.</title>
        <authorList>
            <person name="Gilroy R."/>
            <person name="Ravi A."/>
            <person name="Getino M."/>
            <person name="Pursley I."/>
            <person name="Horton D.L."/>
            <person name="Alikhan N.F."/>
            <person name="Baker D."/>
            <person name="Gharbi K."/>
            <person name="Hall N."/>
            <person name="Watson M."/>
            <person name="Adriaenssens E.M."/>
            <person name="Foster-Nyarko E."/>
            <person name="Jarju S."/>
            <person name="Secka A."/>
            <person name="Antonio M."/>
            <person name="Oren A."/>
            <person name="Chaudhuri R.R."/>
            <person name="La Ragione R."/>
            <person name="Hildebrand F."/>
            <person name="Pallen M.J."/>
        </authorList>
    </citation>
    <scope>NUCLEOTIDE SEQUENCE</scope>
    <source>
        <strain evidence="1">1383</strain>
    </source>
</reference>
<organism evidence="1 2">
    <name type="scientific">Candidatus Merdimorpha stercoravium</name>
    <dbReference type="NCBI Taxonomy" id="2840863"/>
    <lineage>
        <taxon>Bacteria</taxon>
        <taxon>Pseudomonadati</taxon>
        <taxon>Bacteroidota</taxon>
        <taxon>Flavobacteriia</taxon>
        <taxon>Flavobacteriales</taxon>
        <taxon>Candidatus Merdimorpha</taxon>
    </lineage>
</organism>
<evidence type="ECO:0000313" key="2">
    <source>
        <dbReference type="Proteomes" id="UP000824161"/>
    </source>
</evidence>
<name>A0A9D1HA18_9FLAO</name>
<sequence>MKREEKETEFARERVKEVIAECFIKGWTKVKTIERVQRLTGEKMYPKKLNRMLAEILATWTRKGIKDKVLMRVVELKKIDVREAELWQAWEESKALDEGADARYLAELRRCSEQRSRLLGLAMKAPSAAREPDGEAATVVWKESKLYGTQPDGE</sequence>
<gene>
    <name evidence="1" type="ORF">IAC44_02900</name>
</gene>
<protein>
    <submittedName>
        <fullName evidence="1">Uncharacterized protein</fullName>
    </submittedName>
</protein>
<accession>A0A9D1HA18</accession>
<comment type="caution">
    <text evidence="1">The sequence shown here is derived from an EMBL/GenBank/DDBJ whole genome shotgun (WGS) entry which is preliminary data.</text>
</comment>
<reference evidence="1" key="1">
    <citation type="submission" date="2020-10" db="EMBL/GenBank/DDBJ databases">
        <authorList>
            <person name="Gilroy R."/>
        </authorList>
    </citation>
    <scope>NUCLEOTIDE SEQUENCE</scope>
    <source>
        <strain evidence="1">1383</strain>
    </source>
</reference>
<dbReference type="Proteomes" id="UP000824161">
    <property type="component" value="Unassembled WGS sequence"/>
</dbReference>